<dbReference type="InterPro" id="IPR032350">
    <property type="entry name" value="Nbr1_FW"/>
</dbReference>
<dbReference type="Pfam" id="PF17210">
    <property type="entry name" value="SdrD_B"/>
    <property type="match status" value="1"/>
</dbReference>
<keyword evidence="3" id="KW-0732">Signal</keyword>
<name>A0A3B0VSD2_9ZZZZ</name>
<proteinExistence type="predicted"/>
<dbReference type="CDD" id="cd14947">
    <property type="entry name" value="NBR1_like"/>
    <property type="match status" value="1"/>
</dbReference>
<accession>A0A3B0VSD2</accession>
<evidence type="ECO:0000256" key="4">
    <source>
        <dbReference type="SAM" id="MobiDB-lite"/>
    </source>
</evidence>
<feature type="domain" description="SD-repeat containing protein B" evidence="6">
    <location>
        <begin position="217"/>
        <end position="271"/>
    </location>
</feature>
<evidence type="ECO:0000313" key="7">
    <source>
        <dbReference type="EMBL" id="VAW43043.1"/>
    </source>
</evidence>
<dbReference type="PROSITE" id="PS51257">
    <property type="entry name" value="PROKAR_LIPOPROTEIN"/>
    <property type="match status" value="1"/>
</dbReference>
<dbReference type="SUPFAM" id="SSF117074">
    <property type="entry name" value="Hypothetical protein PA1324"/>
    <property type="match status" value="2"/>
</dbReference>
<keyword evidence="2" id="KW-0964">Secreted</keyword>
<evidence type="ECO:0008006" key="8">
    <source>
        <dbReference type="Google" id="ProtNLM"/>
    </source>
</evidence>
<dbReference type="AlphaFoldDB" id="A0A3B0VSD2"/>
<evidence type="ECO:0000259" key="5">
    <source>
        <dbReference type="Pfam" id="PF16158"/>
    </source>
</evidence>
<evidence type="ECO:0000259" key="6">
    <source>
        <dbReference type="Pfam" id="PF17210"/>
    </source>
</evidence>
<feature type="domain" description="Nbr1 FW" evidence="5">
    <location>
        <begin position="338"/>
        <end position="442"/>
    </location>
</feature>
<dbReference type="InterPro" id="IPR033764">
    <property type="entry name" value="Sdr_B"/>
</dbReference>
<feature type="region of interest" description="Disordered" evidence="4">
    <location>
        <begin position="22"/>
        <end position="56"/>
    </location>
</feature>
<evidence type="ECO:0000256" key="2">
    <source>
        <dbReference type="ARBA" id="ARBA00022525"/>
    </source>
</evidence>
<sequence length="596" mass="62511">MNKKLLLMMLILLVGLAACGGNEPEATESAPTDVPETATAVSSEAEADAPTAPPIQQEATVDSIEILILESFPVQVNVRARGDLPDGCTTIDSVDSSRNGTTFDITVTTLRPAGRVCTQALVPFEETITLDVLNLVAGTYAVNVNGINGSFTLQVNNVAQTETTDPTATPISAGSSMGIINGRVWHDLCSVAEGEGGETAVPSADCIAKTSGGFQANSLLEEGESGLPAVTVSLGEGSCPTQSSISSTTTDADGDYVFTNLDAGTYCVSIDPLAIENELLLPGGWTFPETDVGNSTVTLADGDLVTGINFGWDYQFLPVPEVDAATCSNSIAFVQDINVPDDTVFAPGTSFEKSWTIRNSGTCPWTTNYNFIFAGGDDLSGPQSTPLLTTVVPGQTVDITVSLAAPEGLGTFRSDWLMTDASGNPFGVDGLADQFIWVQIVVGVPEATAEPNTAVIGGVVWDDICFFTSDGDPSAACVDVSTDGSGFYRADGDLNFNEPRLSGITVKLAADACPENSIVPDSTVITTTLTDDAGLYRFEGLDEGVYCVAIEPFSSDNVDLLVPGDWTWPFYGVGLQGINLFAGEDRLEVDFGWEFQ</sequence>
<dbReference type="PANTHER" id="PTHR20930">
    <property type="entry name" value="OVARIAN CARCINOMA ANTIGEN CA125-RELATED"/>
    <property type="match status" value="1"/>
</dbReference>
<evidence type="ECO:0000256" key="1">
    <source>
        <dbReference type="ARBA" id="ARBA00004613"/>
    </source>
</evidence>
<protein>
    <recommendedName>
        <fullName evidence="8">Next to BRCA1 central domain-containing protein</fullName>
    </recommendedName>
</protein>
<dbReference type="Pfam" id="PF16158">
    <property type="entry name" value="N_BRCA1_IG"/>
    <property type="match status" value="1"/>
</dbReference>
<dbReference type="EMBL" id="UOEU01001006">
    <property type="protein sequence ID" value="VAW43043.1"/>
    <property type="molecule type" value="Genomic_DNA"/>
</dbReference>
<evidence type="ECO:0000256" key="3">
    <source>
        <dbReference type="ARBA" id="ARBA00022729"/>
    </source>
</evidence>
<comment type="subcellular location">
    <subcellularLocation>
        <location evidence="1">Secreted</location>
    </subcellularLocation>
</comment>
<gene>
    <name evidence="7" type="ORF">MNBD_CHLOROFLEXI01-4111</name>
</gene>
<dbReference type="InterPro" id="IPR013783">
    <property type="entry name" value="Ig-like_fold"/>
</dbReference>
<reference evidence="7" key="1">
    <citation type="submission" date="2018-06" db="EMBL/GenBank/DDBJ databases">
        <authorList>
            <person name="Zhirakovskaya E."/>
        </authorList>
    </citation>
    <scope>NUCLEOTIDE SEQUENCE</scope>
</reference>
<organism evidence="7">
    <name type="scientific">hydrothermal vent metagenome</name>
    <dbReference type="NCBI Taxonomy" id="652676"/>
    <lineage>
        <taxon>unclassified sequences</taxon>
        <taxon>metagenomes</taxon>
        <taxon>ecological metagenomes</taxon>
    </lineage>
</organism>
<dbReference type="Gene3D" id="2.60.40.10">
    <property type="entry name" value="Immunoglobulins"/>
    <property type="match status" value="3"/>
</dbReference>
<dbReference type="PANTHER" id="PTHR20930:SF0">
    <property type="entry name" value="PROTEIN ILRUN"/>
    <property type="match status" value="1"/>
</dbReference>
<dbReference type="GO" id="GO:0005576">
    <property type="term" value="C:extracellular region"/>
    <property type="evidence" value="ECO:0007669"/>
    <property type="project" value="UniProtKB-SubCell"/>
</dbReference>